<evidence type="ECO:0000256" key="5">
    <source>
        <dbReference type="ARBA" id="ARBA00022617"/>
    </source>
</evidence>
<evidence type="ECO:0000256" key="2">
    <source>
        <dbReference type="ARBA" id="ARBA00004370"/>
    </source>
</evidence>
<dbReference type="InterPro" id="IPR050121">
    <property type="entry name" value="Cytochrome_P450_monoxygenase"/>
</dbReference>
<dbReference type="Pfam" id="PF00067">
    <property type="entry name" value="p450"/>
    <property type="match status" value="1"/>
</dbReference>
<evidence type="ECO:0000256" key="15">
    <source>
        <dbReference type="SAM" id="Phobius"/>
    </source>
</evidence>
<evidence type="ECO:0000256" key="12">
    <source>
        <dbReference type="ARBA" id="ARBA00023136"/>
    </source>
</evidence>
<keyword evidence="9 14" id="KW-0560">Oxidoreductase</keyword>
<dbReference type="Proteomes" id="UP000230605">
    <property type="component" value="Chromosome 1"/>
</dbReference>
<keyword evidence="11 14" id="KW-0503">Monooxygenase</keyword>
<keyword evidence="10 13" id="KW-0408">Iron</keyword>
<organism evidence="16 18">
    <name type="scientific">Cercospora beticola</name>
    <name type="common">Sugarbeet leaf spot fungus</name>
    <dbReference type="NCBI Taxonomy" id="122368"/>
    <lineage>
        <taxon>Eukaryota</taxon>
        <taxon>Fungi</taxon>
        <taxon>Dikarya</taxon>
        <taxon>Ascomycota</taxon>
        <taxon>Pezizomycotina</taxon>
        <taxon>Dothideomycetes</taxon>
        <taxon>Dothideomycetidae</taxon>
        <taxon>Mycosphaerellales</taxon>
        <taxon>Mycosphaerellaceae</taxon>
        <taxon>Cercospora</taxon>
    </lineage>
</organism>
<dbReference type="SUPFAM" id="SSF48264">
    <property type="entry name" value="Cytochrome P450"/>
    <property type="match status" value="1"/>
</dbReference>
<comment type="subcellular location">
    <subcellularLocation>
        <location evidence="2">Membrane</location>
    </subcellularLocation>
</comment>
<keyword evidence="8 15" id="KW-1133">Transmembrane helix</keyword>
<dbReference type="AlphaFoldDB" id="A0A2G5IA58"/>
<comment type="pathway">
    <text evidence="3">Mycotoxin biosynthesis.</text>
</comment>
<keyword evidence="5 13" id="KW-0349">Heme</keyword>
<protein>
    <submittedName>
        <fullName evidence="16">Benzoate 4-monooxygenase</fullName>
    </submittedName>
</protein>
<keyword evidence="6 15" id="KW-0812">Transmembrane</keyword>
<evidence type="ECO:0000256" key="11">
    <source>
        <dbReference type="ARBA" id="ARBA00023033"/>
    </source>
</evidence>
<dbReference type="PRINTS" id="PR00385">
    <property type="entry name" value="P450"/>
</dbReference>
<evidence type="ECO:0000256" key="4">
    <source>
        <dbReference type="ARBA" id="ARBA00010617"/>
    </source>
</evidence>
<evidence type="ECO:0000313" key="19">
    <source>
        <dbReference type="Proteomes" id="UP001302367"/>
    </source>
</evidence>
<dbReference type="InterPro" id="IPR002401">
    <property type="entry name" value="Cyt_P450_E_grp-I"/>
</dbReference>
<dbReference type="GO" id="GO:1902181">
    <property type="term" value="P:verruculogen biosynthetic process"/>
    <property type="evidence" value="ECO:0007669"/>
    <property type="project" value="UniProtKB-ARBA"/>
</dbReference>
<dbReference type="GO" id="GO:0005506">
    <property type="term" value="F:iron ion binding"/>
    <property type="evidence" value="ECO:0007669"/>
    <property type="project" value="InterPro"/>
</dbReference>
<evidence type="ECO:0000256" key="9">
    <source>
        <dbReference type="ARBA" id="ARBA00023002"/>
    </source>
</evidence>
<name>A0A2G5IA58_CERBT</name>
<dbReference type="InterPro" id="IPR017972">
    <property type="entry name" value="Cyt_P450_CS"/>
</dbReference>
<dbReference type="GO" id="GO:0016020">
    <property type="term" value="C:membrane"/>
    <property type="evidence" value="ECO:0007669"/>
    <property type="project" value="UniProtKB-SubCell"/>
</dbReference>
<dbReference type="GO" id="GO:0004497">
    <property type="term" value="F:monooxygenase activity"/>
    <property type="evidence" value="ECO:0007669"/>
    <property type="project" value="UniProtKB-KW"/>
</dbReference>
<dbReference type="PANTHER" id="PTHR24305:SF237">
    <property type="entry name" value="CYTOCHROME P450 MONOOXYGENASE ATNE-RELATED"/>
    <property type="match status" value="1"/>
</dbReference>
<reference evidence="16 18" key="1">
    <citation type="submission" date="2015-10" db="EMBL/GenBank/DDBJ databases">
        <title>The cercosporin biosynthetic gene cluster was horizontally transferred to several fungal lineages and shown to be expanded in Cercospora beticola based on microsynteny with recipient genomes.</title>
        <authorList>
            <person name="De Jonge R."/>
            <person name="Ebert M.K."/>
            <person name="Suttle J.C."/>
            <person name="Jurick Ii W.M."/>
            <person name="Secor G.A."/>
            <person name="Thomma B.P."/>
            <person name="Van De Peer Y."/>
            <person name="Bolton M.D."/>
        </authorList>
    </citation>
    <scope>NUCLEOTIDE SEQUENCE [LARGE SCALE GENOMIC DNA]</scope>
    <source>
        <strain evidence="16 18">09-40</strain>
    </source>
</reference>
<comment type="similarity">
    <text evidence="4 14">Belongs to the cytochrome P450 family.</text>
</comment>
<evidence type="ECO:0000256" key="7">
    <source>
        <dbReference type="ARBA" id="ARBA00022723"/>
    </source>
</evidence>
<dbReference type="FunFam" id="1.10.630.10:FF:000063">
    <property type="entry name" value="Cytochrome P450 monooxygenase"/>
    <property type="match status" value="1"/>
</dbReference>
<evidence type="ECO:0000256" key="14">
    <source>
        <dbReference type="RuleBase" id="RU000461"/>
    </source>
</evidence>
<dbReference type="GO" id="GO:0020037">
    <property type="term" value="F:heme binding"/>
    <property type="evidence" value="ECO:0007669"/>
    <property type="project" value="InterPro"/>
</dbReference>
<dbReference type="OrthoDB" id="1470350at2759"/>
<evidence type="ECO:0000313" key="18">
    <source>
        <dbReference type="Proteomes" id="UP000230605"/>
    </source>
</evidence>
<evidence type="ECO:0000256" key="3">
    <source>
        <dbReference type="ARBA" id="ARBA00004685"/>
    </source>
</evidence>
<feature type="transmembrane region" description="Helical" evidence="15">
    <location>
        <begin position="12"/>
        <end position="35"/>
    </location>
</feature>
<evidence type="ECO:0000256" key="10">
    <source>
        <dbReference type="ARBA" id="ARBA00023004"/>
    </source>
</evidence>
<dbReference type="Gene3D" id="1.10.630.10">
    <property type="entry name" value="Cytochrome P450"/>
    <property type="match status" value="1"/>
</dbReference>
<keyword evidence="19" id="KW-1185">Reference proteome</keyword>
<evidence type="ECO:0000256" key="6">
    <source>
        <dbReference type="ARBA" id="ARBA00022692"/>
    </source>
</evidence>
<evidence type="ECO:0000256" key="1">
    <source>
        <dbReference type="ARBA" id="ARBA00001971"/>
    </source>
</evidence>
<evidence type="ECO:0000256" key="13">
    <source>
        <dbReference type="PIRSR" id="PIRSR602401-1"/>
    </source>
</evidence>
<dbReference type="PRINTS" id="PR00463">
    <property type="entry name" value="EP450I"/>
</dbReference>
<dbReference type="PROSITE" id="PS00086">
    <property type="entry name" value="CYTOCHROME_P450"/>
    <property type="match status" value="1"/>
</dbReference>
<dbReference type="Proteomes" id="UP001302367">
    <property type="component" value="Chromosome 2"/>
</dbReference>
<evidence type="ECO:0000313" key="17">
    <source>
        <dbReference type="EMBL" id="WPA97611.1"/>
    </source>
</evidence>
<keyword evidence="7 13" id="KW-0479">Metal-binding</keyword>
<evidence type="ECO:0000256" key="8">
    <source>
        <dbReference type="ARBA" id="ARBA00022989"/>
    </source>
</evidence>
<gene>
    <name evidence="16" type="ORF">CB0940_02232</name>
    <name evidence="17" type="ORF">RHO25_002221</name>
</gene>
<dbReference type="EMBL" id="CP134185">
    <property type="protein sequence ID" value="WPA97611.1"/>
    <property type="molecule type" value="Genomic_DNA"/>
</dbReference>
<comment type="cofactor">
    <cofactor evidence="1 13">
        <name>heme</name>
        <dbReference type="ChEBI" id="CHEBI:30413"/>
    </cofactor>
</comment>
<sequence>MFFSSSIDGSSPLSVLAFVLLPAALVIYTASFIIYRIFFHPLSKYPGPLLAKVTDLYSTYHALRGDRHLEFYRIHEKYGPIVRFGPNSLSFNSNTALKDIYGFKSNVRKARFYEAFWATKDSFSTHSAISKSIHARKRRVLSHAFSDSAIKSMENHILAHVRQFCQNLAGTNNTSNTQLTTFASVPTNNPESKGYGNPVDISDQANYLTFDIMGDLCFGKSFSMLESPQNRFAIDLIGSAAHRHLICGTYLPIHTFHLDKLFFRKIAAGRARYMQYSKAQAAERMKMGSDVDRKDFFYHLLKAKDPETGKGFTTPELWGESNLLIIAGSDTTSTALAAAIFYLVHNPTTLATLASEIRSAFQYVEEIHISPQLNNLTYLRACIDEAMRLSPSVGGLLPREVLPGGTTIDGEQIPEGTVIGVPHYTIHHNESYYPSAFSFLPERWISGSLLPQEQKVTTEAVSTAQSAFCPFSVGPRGCIGKGMAYNELMITLARTVFMYDMRLAPGSTLGEGNPETKEYGRQRRTEFQLKDTFTSMKEGPLVQFRPRELSS</sequence>
<feature type="binding site" description="axial binding residue" evidence="13">
    <location>
        <position position="478"/>
    </location>
    <ligand>
        <name>heme</name>
        <dbReference type="ChEBI" id="CHEBI:30413"/>
    </ligand>
    <ligandPart>
        <name>Fe</name>
        <dbReference type="ChEBI" id="CHEBI:18248"/>
    </ligandPart>
</feature>
<dbReference type="PANTHER" id="PTHR24305">
    <property type="entry name" value="CYTOCHROME P450"/>
    <property type="match status" value="1"/>
</dbReference>
<dbReference type="GO" id="GO:0016705">
    <property type="term" value="F:oxidoreductase activity, acting on paired donors, with incorporation or reduction of molecular oxygen"/>
    <property type="evidence" value="ECO:0007669"/>
    <property type="project" value="InterPro"/>
</dbReference>
<keyword evidence="12 15" id="KW-0472">Membrane</keyword>
<dbReference type="CDD" id="cd11061">
    <property type="entry name" value="CYP67-like"/>
    <property type="match status" value="1"/>
</dbReference>
<dbReference type="EMBL" id="LKMD01000100">
    <property type="protein sequence ID" value="PIB01675.1"/>
    <property type="molecule type" value="Genomic_DNA"/>
</dbReference>
<reference evidence="17 19" key="2">
    <citation type="submission" date="2023-09" db="EMBL/GenBank/DDBJ databases">
        <title>Complete-Gapless Cercospora beticola genome.</title>
        <authorList>
            <person name="Wyatt N.A."/>
            <person name="Spanner R.E."/>
            <person name="Bolton M.D."/>
        </authorList>
    </citation>
    <scope>NUCLEOTIDE SEQUENCE [LARGE SCALE GENOMIC DNA]</scope>
    <source>
        <strain evidence="17">Cb09-40</strain>
    </source>
</reference>
<evidence type="ECO:0000313" key="16">
    <source>
        <dbReference type="EMBL" id="PIB01675.1"/>
    </source>
</evidence>
<accession>A0A2G5IA58</accession>
<proteinExistence type="inferred from homology"/>
<dbReference type="InterPro" id="IPR036396">
    <property type="entry name" value="Cyt_P450_sf"/>
</dbReference>
<dbReference type="InterPro" id="IPR001128">
    <property type="entry name" value="Cyt_P450"/>
</dbReference>